<proteinExistence type="predicted"/>
<sequence>MPYADDEPGRKGLMRRYRELQAEGRLCFVTFHQSYDYESFVEGMRPETGNEEEGVGFRLEPIPGIFREICALAEQARTRPTKAGSETAWNLEGRQFWKMGLGAIGREAEVYENAVSGNYIALEPNRKLC</sequence>
<dbReference type="Proteomes" id="UP000603352">
    <property type="component" value="Unassembled WGS sequence"/>
</dbReference>
<protein>
    <submittedName>
        <fullName evidence="1">Uncharacterized protein</fullName>
    </submittedName>
</protein>
<accession>A0ABQ1JC47</accession>
<evidence type="ECO:0000313" key="2">
    <source>
        <dbReference type="Proteomes" id="UP000603352"/>
    </source>
</evidence>
<organism evidence="1 2">
    <name type="scientific">Tistrella bauzanensis</name>
    <dbReference type="NCBI Taxonomy" id="657419"/>
    <lineage>
        <taxon>Bacteria</taxon>
        <taxon>Pseudomonadati</taxon>
        <taxon>Pseudomonadota</taxon>
        <taxon>Alphaproteobacteria</taxon>
        <taxon>Geminicoccales</taxon>
        <taxon>Geminicoccaceae</taxon>
        <taxon>Tistrella</taxon>
    </lineage>
</organism>
<dbReference type="RefSeq" id="WP_188583389.1">
    <property type="nucleotide sequence ID" value="NZ_BMDZ01000216.1"/>
</dbReference>
<gene>
    <name evidence="1" type="ORF">GCM10011505_51150</name>
</gene>
<comment type="caution">
    <text evidence="1">The sequence shown here is derived from an EMBL/GenBank/DDBJ whole genome shotgun (WGS) entry which is preliminary data.</text>
</comment>
<reference evidence="2" key="1">
    <citation type="journal article" date="2019" name="Int. J. Syst. Evol. Microbiol.">
        <title>The Global Catalogue of Microorganisms (GCM) 10K type strain sequencing project: providing services to taxonomists for standard genome sequencing and annotation.</title>
        <authorList>
            <consortium name="The Broad Institute Genomics Platform"/>
            <consortium name="The Broad Institute Genome Sequencing Center for Infectious Disease"/>
            <person name="Wu L."/>
            <person name="Ma J."/>
        </authorList>
    </citation>
    <scope>NUCLEOTIDE SEQUENCE [LARGE SCALE GENOMIC DNA]</scope>
    <source>
        <strain evidence="2">CGMCC 1.10188</strain>
    </source>
</reference>
<evidence type="ECO:0000313" key="1">
    <source>
        <dbReference type="EMBL" id="GGB64651.1"/>
    </source>
</evidence>
<dbReference type="EMBL" id="BMDZ01000216">
    <property type="protein sequence ID" value="GGB64651.1"/>
    <property type="molecule type" value="Genomic_DNA"/>
</dbReference>
<keyword evidence="2" id="KW-1185">Reference proteome</keyword>
<name>A0ABQ1JC47_9PROT</name>